<evidence type="ECO:0000313" key="11">
    <source>
        <dbReference type="Proteomes" id="UP000014216"/>
    </source>
</evidence>
<evidence type="ECO:0000256" key="4">
    <source>
        <dbReference type="ARBA" id="ARBA00022643"/>
    </source>
</evidence>
<keyword evidence="3" id="KW-0285">Flavoprotein</keyword>
<keyword evidence="4" id="KW-0288">FMN</keyword>
<organism evidence="10 11">
    <name type="scientific">Desulfotignum phosphitoxidans DSM 13687</name>
    <dbReference type="NCBI Taxonomy" id="1286635"/>
    <lineage>
        <taxon>Bacteria</taxon>
        <taxon>Pseudomonadati</taxon>
        <taxon>Thermodesulfobacteriota</taxon>
        <taxon>Desulfobacteria</taxon>
        <taxon>Desulfobacterales</taxon>
        <taxon>Desulfobacteraceae</taxon>
        <taxon>Desulfotignum</taxon>
    </lineage>
</organism>
<dbReference type="AlphaFoldDB" id="S0FSV1"/>
<dbReference type="SUPFAM" id="SSF54862">
    <property type="entry name" value="4Fe-4S ferredoxins"/>
    <property type="match status" value="1"/>
</dbReference>
<accession>S0FSV1</accession>
<keyword evidence="7" id="KW-0408">Iron</keyword>
<dbReference type="InterPro" id="IPR000415">
    <property type="entry name" value="Nitroreductase-like"/>
</dbReference>
<sequence>MTLFTIDHEKCDKDGICALECPAHIIEMTDNGPVPSVGAEEICIRCGHCVAVCPRGAFTLNFLSPEECMPVKKELALDAAHTEHFLRSRRAVRRYRDKPVPRDLFEKALGIACCAPTGSNRQEVQWLVIDNKDDVKKIAAHVIEWMRHLVKTRPELALPLNMQTLIQHWEQGSDRICRDAPQLVFAHASNEFGSAAADCHTALAYLELALPGFGLGSCWAGYVNYAVGQWPALADFLSFPENHSCHGALMVGFPKFKYFRAPKRNNPVVRYHGEQHFHKIF</sequence>
<dbReference type="Pfam" id="PF00881">
    <property type="entry name" value="Nitroreductase"/>
    <property type="match status" value="1"/>
</dbReference>
<dbReference type="Pfam" id="PF13237">
    <property type="entry name" value="Fer4_10"/>
    <property type="match status" value="1"/>
</dbReference>
<evidence type="ECO:0000313" key="10">
    <source>
        <dbReference type="EMBL" id="EMS78163.1"/>
    </source>
</evidence>
<dbReference type="OrthoDB" id="368873at2"/>
<comment type="caution">
    <text evidence="10">The sequence shown here is derived from an EMBL/GenBank/DDBJ whole genome shotgun (WGS) entry which is preliminary data.</text>
</comment>
<feature type="domain" description="4Fe-4S ferredoxin-type" evidence="9">
    <location>
        <begin position="33"/>
        <end position="63"/>
    </location>
</feature>
<dbReference type="GO" id="GO:0051536">
    <property type="term" value="F:iron-sulfur cluster binding"/>
    <property type="evidence" value="ECO:0007669"/>
    <property type="project" value="UniProtKB-KW"/>
</dbReference>
<dbReference type="GO" id="GO:0046872">
    <property type="term" value="F:metal ion binding"/>
    <property type="evidence" value="ECO:0007669"/>
    <property type="project" value="UniProtKB-KW"/>
</dbReference>
<dbReference type="Gene3D" id="3.40.109.10">
    <property type="entry name" value="NADH Oxidase"/>
    <property type="match status" value="1"/>
</dbReference>
<evidence type="ECO:0000259" key="9">
    <source>
        <dbReference type="PROSITE" id="PS51379"/>
    </source>
</evidence>
<name>S0FSV1_9BACT</name>
<keyword evidence="5" id="KW-0479">Metal-binding</keyword>
<gene>
    <name evidence="10" type="ORF">Dpo_10c01570</name>
</gene>
<dbReference type="PROSITE" id="PS00198">
    <property type="entry name" value="4FE4S_FER_1"/>
    <property type="match status" value="1"/>
</dbReference>
<protein>
    <submittedName>
        <fullName evidence="10">Nitroreductase</fullName>
    </submittedName>
</protein>
<keyword evidence="11" id="KW-1185">Reference proteome</keyword>
<dbReference type="InterPro" id="IPR017900">
    <property type="entry name" value="4Fe4S_Fe_S_CS"/>
</dbReference>
<dbReference type="PROSITE" id="PS51379">
    <property type="entry name" value="4FE4S_FER_2"/>
    <property type="match status" value="2"/>
</dbReference>
<dbReference type="EMBL" id="APJX01000010">
    <property type="protein sequence ID" value="EMS78163.1"/>
    <property type="molecule type" value="Genomic_DNA"/>
</dbReference>
<reference evidence="10 11" key="1">
    <citation type="journal article" date="2013" name="Genome Announc.">
        <title>Draft Genome Sequence of Desulfotignum phosphitoxidans DSM 13687 Strain FiPS-3.</title>
        <authorList>
            <person name="Poehlein A."/>
            <person name="Daniel R."/>
            <person name="Simeonova D.D."/>
        </authorList>
    </citation>
    <scope>NUCLEOTIDE SEQUENCE [LARGE SCALE GENOMIC DNA]</scope>
    <source>
        <strain evidence="10 11">DSM 13687</strain>
    </source>
</reference>
<evidence type="ECO:0000256" key="6">
    <source>
        <dbReference type="ARBA" id="ARBA00023002"/>
    </source>
</evidence>
<dbReference type="PANTHER" id="PTHR43673">
    <property type="entry name" value="NAD(P)H NITROREDUCTASE YDGI-RELATED"/>
    <property type="match status" value="1"/>
</dbReference>
<evidence type="ECO:0000256" key="3">
    <source>
        <dbReference type="ARBA" id="ARBA00022630"/>
    </source>
</evidence>
<dbReference type="Gene3D" id="3.30.70.20">
    <property type="match status" value="1"/>
</dbReference>
<dbReference type="PANTHER" id="PTHR43673:SF2">
    <property type="entry name" value="NITROREDUCTASE"/>
    <property type="match status" value="1"/>
</dbReference>
<dbReference type="PATRIC" id="fig|1286635.3.peg.4004"/>
<evidence type="ECO:0000256" key="5">
    <source>
        <dbReference type="ARBA" id="ARBA00022723"/>
    </source>
</evidence>
<evidence type="ECO:0000256" key="7">
    <source>
        <dbReference type="ARBA" id="ARBA00023004"/>
    </source>
</evidence>
<feature type="domain" description="4Fe-4S ferredoxin-type" evidence="9">
    <location>
        <begin position="2"/>
        <end position="31"/>
    </location>
</feature>
<dbReference type="GO" id="GO:0016491">
    <property type="term" value="F:oxidoreductase activity"/>
    <property type="evidence" value="ECO:0007669"/>
    <property type="project" value="UniProtKB-KW"/>
</dbReference>
<dbReference type="SUPFAM" id="SSF55469">
    <property type="entry name" value="FMN-dependent nitroreductase-like"/>
    <property type="match status" value="1"/>
</dbReference>
<evidence type="ECO:0000256" key="2">
    <source>
        <dbReference type="ARBA" id="ARBA00007118"/>
    </source>
</evidence>
<dbReference type="Proteomes" id="UP000014216">
    <property type="component" value="Unassembled WGS sequence"/>
</dbReference>
<dbReference type="RefSeq" id="WP_006967978.1">
    <property type="nucleotide sequence ID" value="NZ_APJX01000010.1"/>
</dbReference>
<keyword evidence="8" id="KW-0411">Iron-sulfur</keyword>
<dbReference type="CDD" id="cd02143">
    <property type="entry name" value="nitroreductase_FeS-like"/>
    <property type="match status" value="1"/>
</dbReference>
<comment type="similarity">
    <text evidence="2">Belongs to the nitroreductase family.</text>
</comment>
<dbReference type="InterPro" id="IPR029479">
    <property type="entry name" value="Nitroreductase"/>
</dbReference>
<evidence type="ECO:0000256" key="8">
    <source>
        <dbReference type="ARBA" id="ARBA00023014"/>
    </source>
</evidence>
<proteinExistence type="inferred from homology"/>
<comment type="cofactor">
    <cofactor evidence="1">
        <name>FMN</name>
        <dbReference type="ChEBI" id="CHEBI:58210"/>
    </cofactor>
</comment>
<keyword evidence="6" id="KW-0560">Oxidoreductase</keyword>
<evidence type="ECO:0000256" key="1">
    <source>
        <dbReference type="ARBA" id="ARBA00001917"/>
    </source>
</evidence>
<dbReference type="InterPro" id="IPR017896">
    <property type="entry name" value="4Fe4S_Fe-S-bd"/>
</dbReference>